<dbReference type="GO" id="GO:0031179">
    <property type="term" value="P:peptide modification"/>
    <property type="evidence" value="ECO:0007669"/>
    <property type="project" value="InterPro"/>
</dbReference>
<sequence length="384" mass="41110">MRLTEPFAPPPEDEPAPGWGQDLGNGGAGISLLHIEYARAGIGDWPTADRWIAAMTSKPLLAHSGAGLFRGAHAVAFALRMAGRSAHVLDHHITALTERRLTKAHERIDRGAPPETREFDLINGLTGLGAYLLSAANPELLREVLNYLVLLTEPIRIDGRSLPGWWTADEQGGHGNLGLAHGVTGPLALMSIAMSCGVTVPGQAEAIEHIDDWLNQWRCGSWWPGRISRDELESGTVSRSGPQRPSWCYGTPGLARAQQLAALALDDPKRQQRAEAVLATCITDDVQLARLGDTSLCHGWAGLVHTTWRAAEDAGDDSELAALLPRLLACWGHRHSGLPTGDGLLEGKAGVALTRQTIVGPATAWDTCLLTARPTQLAAQFEGV</sequence>
<dbReference type="AlphaFoldDB" id="A0A558DIH6"/>
<evidence type="ECO:0000313" key="4">
    <source>
        <dbReference type="Proteomes" id="UP000320011"/>
    </source>
</evidence>
<evidence type="ECO:0000313" key="3">
    <source>
        <dbReference type="EMBL" id="TVT60828.1"/>
    </source>
</evidence>
<evidence type="ECO:0000256" key="2">
    <source>
        <dbReference type="SAM" id="MobiDB-lite"/>
    </source>
</evidence>
<keyword evidence="4" id="KW-1185">Reference proteome</keyword>
<evidence type="ECO:0008006" key="5">
    <source>
        <dbReference type="Google" id="ProtNLM"/>
    </source>
</evidence>
<keyword evidence="1" id="KW-0479">Metal-binding</keyword>
<reference evidence="3 4" key="1">
    <citation type="submission" date="2019-07" db="EMBL/GenBank/DDBJ databases">
        <authorList>
            <person name="Duangmal K."/>
            <person name="Teo W.F.A."/>
        </authorList>
    </citation>
    <scope>NUCLEOTIDE SEQUENCE [LARGE SCALE GENOMIC DNA]</scope>
    <source>
        <strain evidence="3 4">TBRC 6029</strain>
    </source>
</reference>
<dbReference type="Proteomes" id="UP000320011">
    <property type="component" value="Unassembled WGS sequence"/>
</dbReference>
<organism evidence="3 4">
    <name type="scientific">Amycolatopsis rhizosphaerae</name>
    <dbReference type="NCBI Taxonomy" id="2053003"/>
    <lineage>
        <taxon>Bacteria</taxon>
        <taxon>Bacillati</taxon>
        <taxon>Actinomycetota</taxon>
        <taxon>Actinomycetes</taxon>
        <taxon>Pseudonocardiales</taxon>
        <taxon>Pseudonocardiaceae</taxon>
        <taxon>Amycolatopsis</taxon>
    </lineage>
</organism>
<dbReference type="CDD" id="cd04793">
    <property type="entry name" value="LanC"/>
    <property type="match status" value="1"/>
</dbReference>
<comment type="caution">
    <text evidence="3">The sequence shown here is derived from an EMBL/GenBank/DDBJ whole genome shotgun (WGS) entry which is preliminary data.</text>
</comment>
<dbReference type="Pfam" id="PF05147">
    <property type="entry name" value="LANC_like"/>
    <property type="match status" value="1"/>
</dbReference>
<name>A0A558DIH6_9PSEU</name>
<feature type="binding site" evidence="1">
    <location>
        <position position="248"/>
    </location>
    <ligand>
        <name>Zn(2+)</name>
        <dbReference type="ChEBI" id="CHEBI:29105"/>
    </ligand>
</feature>
<feature type="binding site" evidence="1">
    <location>
        <position position="297"/>
    </location>
    <ligand>
        <name>Zn(2+)</name>
        <dbReference type="ChEBI" id="CHEBI:29105"/>
    </ligand>
</feature>
<keyword evidence="1" id="KW-0862">Zinc</keyword>
<dbReference type="PRINTS" id="PR01950">
    <property type="entry name" value="LANCSUPER"/>
</dbReference>
<dbReference type="GO" id="GO:0046872">
    <property type="term" value="F:metal ion binding"/>
    <property type="evidence" value="ECO:0007669"/>
    <property type="project" value="UniProtKB-KW"/>
</dbReference>
<dbReference type="RefSeq" id="WP_144585901.1">
    <property type="nucleotide sequence ID" value="NZ_VJWX01000020.1"/>
</dbReference>
<proteinExistence type="predicted"/>
<accession>A0A558DIH6</accession>
<evidence type="ECO:0000256" key="1">
    <source>
        <dbReference type="PIRSR" id="PIRSR607822-1"/>
    </source>
</evidence>
<dbReference type="PRINTS" id="PR01955">
    <property type="entry name" value="LANCFRANKIA"/>
</dbReference>
<dbReference type="Gene3D" id="1.50.10.20">
    <property type="match status" value="1"/>
</dbReference>
<dbReference type="OrthoDB" id="1882482at2"/>
<dbReference type="InterPro" id="IPR007822">
    <property type="entry name" value="LANC-like"/>
</dbReference>
<feature type="region of interest" description="Disordered" evidence="2">
    <location>
        <begin position="1"/>
        <end position="23"/>
    </location>
</feature>
<dbReference type="SMART" id="SM01260">
    <property type="entry name" value="LANC_like"/>
    <property type="match status" value="1"/>
</dbReference>
<dbReference type="InterPro" id="IPR033889">
    <property type="entry name" value="LanC"/>
</dbReference>
<dbReference type="SUPFAM" id="SSF158745">
    <property type="entry name" value="LanC-like"/>
    <property type="match status" value="1"/>
</dbReference>
<feature type="binding site" evidence="1">
    <location>
        <position position="298"/>
    </location>
    <ligand>
        <name>Zn(2+)</name>
        <dbReference type="ChEBI" id="CHEBI:29105"/>
    </ligand>
</feature>
<reference evidence="3 4" key="2">
    <citation type="submission" date="2019-08" db="EMBL/GenBank/DDBJ databases">
        <title>Amycolatopsis acidicola sp. nov., isolated from peat swamp forest soil.</title>
        <authorList>
            <person name="Srisuk N."/>
        </authorList>
    </citation>
    <scope>NUCLEOTIDE SEQUENCE [LARGE SCALE GENOMIC DNA]</scope>
    <source>
        <strain evidence="3 4">TBRC 6029</strain>
    </source>
</reference>
<gene>
    <name evidence="3" type="ORF">FNH05_04035</name>
</gene>
<protein>
    <recommendedName>
        <fullName evidence="5">Lanthionine synthetase</fullName>
    </recommendedName>
</protein>
<dbReference type="EMBL" id="VJWX01000020">
    <property type="protein sequence ID" value="TVT60828.1"/>
    <property type="molecule type" value="Genomic_DNA"/>
</dbReference>